<dbReference type="Pfam" id="PF22679">
    <property type="entry name" value="T1R_D3-like"/>
    <property type="match status" value="1"/>
</dbReference>
<dbReference type="PANTHER" id="PTHR30195:SF15">
    <property type="entry name" value="TYPE I RESTRICTION ENZYME HINDI ENDONUCLEASE SUBUNIT"/>
    <property type="match status" value="1"/>
</dbReference>
<dbReference type="InterPro" id="IPR007409">
    <property type="entry name" value="Restrct_endonuc_type1_HsdR_N"/>
</dbReference>
<dbReference type="CDD" id="cd18030">
    <property type="entry name" value="DEXHc_RE_I_HsdR"/>
    <property type="match status" value="1"/>
</dbReference>
<dbReference type="GO" id="GO:0009035">
    <property type="term" value="F:type I site-specific deoxyribonuclease activity"/>
    <property type="evidence" value="ECO:0007669"/>
    <property type="project" value="UniProtKB-EC"/>
</dbReference>
<comment type="catalytic activity">
    <reaction evidence="1 11">
        <text>Endonucleolytic cleavage of DNA to give random double-stranded fragments with terminal 5'-phosphates, ATP is simultaneously hydrolyzed.</text>
        <dbReference type="EC" id="3.1.21.3"/>
    </reaction>
</comment>
<keyword evidence="7" id="KW-0255">Endonuclease</keyword>
<dbReference type="Proteomes" id="UP001239083">
    <property type="component" value="Unassembled WGS sequence"/>
</dbReference>
<dbReference type="SUPFAM" id="SSF52540">
    <property type="entry name" value="P-loop containing nucleoside triphosphate hydrolases"/>
    <property type="match status" value="2"/>
</dbReference>
<dbReference type="PANTHER" id="PTHR30195">
    <property type="entry name" value="TYPE I SITE-SPECIFIC DEOXYRIBONUCLEASE PROTEIN SUBUNIT M AND R"/>
    <property type="match status" value="1"/>
</dbReference>
<protein>
    <recommendedName>
        <fullName evidence="11">Type I restriction enzyme endonuclease subunit</fullName>
        <shortName evidence="11">R protein</shortName>
        <ecNumber evidence="11">3.1.21.3</ecNumber>
    </recommendedName>
</protein>
<keyword evidence="10 11" id="KW-0238">DNA-binding</keyword>
<evidence type="ECO:0000259" key="12">
    <source>
        <dbReference type="PROSITE" id="PS51192"/>
    </source>
</evidence>
<dbReference type="RefSeq" id="WP_307041767.1">
    <property type="nucleotide sequence ID" value="NZ_JAUSYY010000001.1"/>
</dbReference>
<keyword evidence="4" id="KW-0540">Nuclease</keyword>
<dbReference type="InterPro" id="IPR040980">
    <property type="entry name" value="SWI2_SNF2"/>
</dbReference>
<dbReference type="Pfam" id="PF18766">
    <property type="entry name" value="SWI2_SNF2"/>
    <property type="match status" value="1"/>
</dbReference>
<organism evidence="13 14">
    <name type="scientific">Agromyces ramosus</name>
    <dbReference type="NCBI Taxonomy" id="33879"/>
    <lineage>
        <taxon>Bacteria</taxon>
        <taxon>Bacillati</taxon>
        <taxon>Actinomycetota</taxon>
        <taxon>Actinomycetes</taxon>
        <taxon>Micrococcales</taxon>
        <taxon>Microbacteriaceae</taxon>
        <taxon>Agromyces</taxon>
    </lineage>
</organism>
<dbReference type="Pfam" id="PF04313">
    <property type="entry name" value="HSDR_N"/>
    <property type="match status" value="1"/>
</dbReference>
<evidence type="ECO:0000256" key="3">
    <source>
        <dbReference type="ARBA" id="ARBA00011296"/>
    </source>
</evidence>
<dbReference type="CDD" id="cd22332">
    <property type="entry name" value="HsdR_N"/>
    <property type="match status" value="1"/>
</dbReference>
<comment type="caution">
    <text evidence="13">The sequence shown here is derived from an EMBL/GenBank/DDBJ whole genome shotgun (WGS) entry which is preliminary data.</text>
</comment>
<evidence type="ECO:0000256" key="1">
    <source>
        <dbReference type="ARBA" id="ARBA00000851"/>
    </source>
</evidence>
<dbReference type="Gene3D" id="3.90.1570.50">
    <property type="match status" value="1"/>
</dbReference>
<evidence type="ECO:0000313" key="14">
    <source>
        <dbReference type="Proteomes" id="UP001239083"/>
    </source>
</evidence>
<dbReference type="InterPro" id="IPR051268">
    <property type="entry name" value="Type-I_R_enzyme_R_subunit"/>
</dbReference>
<evidence type="ECO:0000256" key="11">
    <source>
        <dbReference type="RuleBase" id="RU364115"/>
    </source>
</evidence>
<dbReference type="InterPro" id="IPR014001">
    <property type="entry name" value="Helicase_ATP-bd"/>
</dbReference>
<dbReference type="SMART" id="SM00487">
    <property type="entry name" value="DEXDc"/>
    <property type="match status" value="1"/>
</dbReference>
<dbReference type="EMBL" id="JAUSYY010000001">
    <property type="protein sequence ID" value="MDQ0894488.1"/>
    <property type="molecule type" value="Genomic_DNA"/>
</dbReference>
<evidence type="ECO:0000256" key="2">
    <source>
        <dbReference type="ARBA" id="ARBA00008598"/>
    </source>
</evidence>
<keyword evidence="5 11" id="KW-0547">Nucleotide-binding</keyword>
<evidence type="ECO:0000256" key="8">
    <source>
        <dbReference type="ARBA" id="ARBA00022801"/>
    </source>
</evidence>
<accession>A0ABU0R8U6</accession>
<evidence type="ECO:0000256" key="10">
    <source>
        <dbReference type="ARBA" id="ARBA00023125"/>
    </source>
</evidence>
<proteinExistence type="inferred from homology"/>
<dbReference type="PROSITE" id="PS51192">
    <property type="entry name" value="HELICASE_ATP_BIND_1"/>
    <property type="match status" value="1"/>
</dbReference>
<keyword evidence="6 11" id="KW-0680">Restriction system</keyword>
<comment type="subunit">
    <text evidence="3 11">The type I restriction/modification system is composed of three polypeptides R, M and S.</text>
</comment>
<keyword evidence="8 11" id="KW-0378">Hydrolase</keyword>
<reference evidence="13 14" key="1">
    <citation type="submission" date="2023-07" db="EMBL/GenBank/DDBJ databases">
        <title>Comparative genomics of wheat-associated soil bacteria to identify genetic determinants of phenazine resistance.</title>
        <authorList>
            <person name="Mouncey N."/>
        </authorList>
    </citation>
    <scope>NUCLEOTIDE SEQUENCE [LARGE SCALE GENOMIC DNA]</scope>
    <source>
        <strain evidence="13 14">V3I3</strain>
    </source>
</reference>
<dbReference type="EC" id="3.1.21.3" evidence="11"/>
<dbReference type="Gene3D" id="3.40.50.300">
    <property type="entry name" value="P-loop containing nucleotide triphosphate hydrolases"/>
    <property type="match status" value="2"/>
</dbReference>
<gene>
    <name evidence="13" type="ORF">QFZ26_002043</name>
</gene>
<evidence type="ECO:0000256" key="9">
    <source>
        <dbReference type="ARBA" id="ARBA00022840"/>
    </source>
</evidence>
<name>A0ABU0R8U6_9MICO</name>
<keyword evidence="9 11" id="KW-0067">ATP-binding</keyword>
<evidence type="ECO:0000256" key="4">
    <source>
        <dbReference type="ARBA" id="ARBA00022722"/>
    </source>
</evidence>
<keyword evidence="14" id="KW-1185">Reference proteome</keyword>
<comment type="similarity">
    <text evidence="2 11">Belongs to the HsdR family.</text>
</comment>
<dbReference type="InterPro" id="IPR055180">
    <property type="entry name" value="HsdR_RecA-like_helicase_dom_2"/>
</dbReference>
<dbReference type="InterPro" id="IPR027417">
    <property type="entry name" value="P-loop_NTPase"/>
</dbReference>
<evidence type="ECO:0000313" key="13">
    <source>
        <dbReference type="EMBL" id="MDQ0894488.1"/>
    </source>
</evidence>
<sequence length="992" mass="109978">MSVGYTEKATVQAALVQLLVDAGWTYIPGKDLPRTTQQVFIESDLRAAIERLNPALVGRTDAVLADLRRVAVSAASEGLMAANQAFTRLLRGGGTVLMPDTNHDEPYLVIDFTDAAANTLIVSDEVTYQGARFDVVLFVNGIPVVVGETKTPVSTSVSWMHGAKDIHTAYEANQPAFFTPNLLSFATEGKDFRYAGVRTPLDHWERWGSSEVPATVSGWDRVVMSVTGLLKPTVIVNLIEHYAMFDQQNDDGAVRMIKLLPRYFQYEAVEKIVARATSETGTRGLIYHTQGSGKTLTMSWVATRLYFDPRMHNPTIVAVADRTQLVTQTFAQFASAGVPAPVKSTSLVSLQAALRNDERGIIATTVHKFAGAGVLTDRNNIVLLVDEAHRTQEGSLGADMRAALPNAHLYGFTGTPIADLDRNTYQLFGDERDHRWALGTYDSDRSIADGTTVPMRVIPRPVQFDIAKEDLDDAFDALADEDGLSDGQKEAFSRRVANARAIFHNPDRIAAVAADIVDHFYRSIDPLGMKAQVVVADQELCILYDAALRGALAAAGRDDEVAVVISATGKADFEPYKLSEGEEEAVLDRFRDAADSLKFLVVTAKLGTGFNAPIEGVLYLDKPMKLHTLFQTITRTNRPWRNRDTGFMKAYGTIVDYIGLGDGFARAIAPSSPEHAQRQIDTEGLVGTLEQALKEMRRRFVGVARDDSMGSLQAALERVPADTEDRQEFRTEFQLAQGLWETIFPDAALDDWTDDYRWYAQVYAAIPTETDDSDLLWERLGPKTRELVHAHMRNVRVDDRNIAVVIADAETIRRMSESGQLPPVPMEYDGQSAQEILDSLTERIRRRLESDADGTARYSSIAERLEQLRQRVIATAEDSIDFLTTLFGVATDLTDAEGEDGYGVLADLPDPNVGMLTRIFEEHKPVGMTVLVSEVVAEVDALVRHAVHPNWTSKDASKKEIRRQLRQLFRRYKLPVTGEPFDSAWAYILRHY</sequence>
<feature type="domain" description="Helicase ATP-binding" evidence="12">
    <location>
        <begin position="275"/>
        <end position="434"/>
    </location>
</feature>
<comment type="function">
    <text evidence="11">Subunit R is required for both nuclease and ATPase activities, but not for modification.</text>
</comment>
<dbReference type="NCBIfam" id="TIGR00348">
    <property type="entry name" value="hsdR"/>
    <property type="match status" value="1"/>
</dbReference>
<evidence type="ECO:0000256" key="6">
    <source>
        <dbReference type="ARBA" id="ARBA00022747"/>
    </source>
</evidence>
<evidence type="ECO:0000256" key="5">
    <source>
        <dbReference type="ARBA" id="ARBA00022741"/>
    </source>
</evidence>
<evidence type="ECO:0000256" key="7">
    <source>
        <dbReference type="ARBA" id="ARBA00022759"/>
    </source>
</evidence>
<dbReference type="InterPro" id="IPR004473">
    <property type="entry name" value="Restrct_endonuc_typeI_HsdR"/>
</dbReference>